<keyword evidence="2" id="KW-1185">Reference proteome</keyword>
<sequence>MLILFLIRRRSIARRSERRNRWWRGGEASRDSFPVMSESARNSAAAGSPAASGGRASARSSFATNFDQGLMFRVDSPAGAPVPSFNRNAFGVAPEFPPMAEVRERNSMLIPSAGAAVRRESLISMMSTGSDPDSQYLVVPTNHNGIEPALSTPMSVRPFSPSESFAFPKPPAQQQSQRMSTSSSFGFGGHEMPSPQSSAATLIPSGSPTHAFATNTSLPSTNTVTYDVPSPVPSLPPLVAAPNPFADPAKAEFSDVEIIRRPFTPTLEDELAVFPGDQVRVKKVFDDGWAFVEKTGPVTERGLIPVDCLREAGQALPAFLAQKRVSSYGGADMTGQPGLQQSLDQMLAVGEAHVL</sequence>
<organism evidence="1 2">
    <name type="scientific">Leucogyrophana mollusca</name>
    <dbReference type="NCBI Taxonomy" id="85980"/>
    <lineage>
        <taxon>Eukaryota</taxon>
        <taxon>Fungi</taxon>
        <taxon>Dikarya</taxon>
        <taxon>Basidiomycota</taxon>
        <taxon>Agaricomycotina</taxon>
        <taxon>Agaricomycetes</taxon>
        <taxon>Agaricomycetidae</taxon>
        <taxon>Boletales</taxon>
        <taxon>Boletales incertae sedis</taxon>
        <taxon>Leucogyrophana</taxon>
    </lineage>
</organism>
<name>A0ACB8BG40_9AGAM</name>
<reference evidence="1" key="1">
    <citation type="journal article" date="2021" name="New Phytol.">
        <title>Evolutionary innovations through gain and loss of genes in the ectomycorrhizal Boletales.</title>
        <authorList>
            <person name="Wu G."/>
            <person name="Miyauchi S."/>
            <person name="Morin E."/>
            <person name="Kuo A."/>
            <person name="Drula E."/>
            <person name="Varga T."/>
            <person name="Kohler A."/>
            <person name="Feng B."/>
            <person name="Cao Y."/>
            <person name="Lipzen A."/>
            <person name="Daum C."/>
            <person name="Hundley H."/>
            <person name="Pangilinan J."/>
            <person name="Johnson J."/>
            <person name="Barry K."/>
            <person name="LaButti K."/>
            <person name="Ng V."/>
            <person name="Ahrendt S."/>
            <person name="Min B."/>
            <person name="Choi I.G."/>
            <person name="Park H."/>
            <person name="Plett J.M."/>
            <person name="Magnuson J."/>
            <person name="Spatafora J.W."/>
            <person name="Nagy L.G."/>
            <person name="Henrissat B."/>
            <person name="Grigoriev I.V."/>
            <person name="Yang Z.L."/>
            <person name="Xu J."/>
            <person name="Martin F.M."/>
        </authorList>
    </citation>
    <scope>NUCLEOTIDE SEQUENCE</scope>
    <source>
        <strain evidence="1">KUC20120723A-06</strain>
    </source>
</reference>
<dbReference type="Proteomes" id="UP000790709">
    <property type="component" value="Unassembled WGS sequence"/>
</dbReference>
<evidence type="ECO:0000313" key="2">
    <source>
        <dbReference type="Proteomes" id="UP000790709"/>
    </source>
</evidence>
<proteinExistence type="predicted"/>
<gene>
    <name evidence="1" type="ORF">BV22DRAFT_504063</name>
</gene>
<comment type="caution">
    <text evidence="1">The sequence shown here is derived from an EMBL/GenBank/DDBJ whole genome shotgun (WGS) entry which is preliminary data.</text>
</comment>
<dbReference type="EMBL" id="MU266422">
    <property type="protein sequence ID" value="KAH7924534.1"/>
    <property type="molecule type" value="Genomic_DNA"/>
</dbReference>
<accession>A0ACB8BG40</accession>
<protein>
    <submittedName>
        <fullName evidence="1">Uncharacterized protein</fullName>
    </submittedName>
</protein>
<evidence type="ECO:0000313" key="1">
    <source>
        <dbReference type="EMBL" id="KAH7924534.1"/>
    </source>
</evidence>